<evidence type="ECO:0000256" key="1">
    <source>
        <dbReference type="ARBA" id="ARBA00023015"/>
    </source>
</evidence>
<evidence type="ECO:0000256" key="3">
    <source>
        <dbReference type="ARBA" id="ARBA00023163"/>
    </source>
</evidence>
<name>A0A1Q4V657_9ACTN</name>
<evidence type="ECO:0000256" key="2">
    <source>
        <dbReference type="ARBA" id="ARBA00023125"/>
    </source>
</evidence>
<dbReference type="AlphaFoldDB" id="A0A1Q4V657"/>
<dbReference type="InterPro" id="IPR050109">
    <property type="entry name" value="HTH-type_TetR-like_transc_reg"/>
</dbReference>
<dbReference type="Pfam" id="PF16859">
    <property type="entry name" value="TetR_C_11"/>
    <property type="match status" value="1"/>
</dbReference>
<dbReference type="Gene3D" id="1.10.357.10">
    <property type="entry name" value="Tetracycline Repressor, domain 2"/>
    <property type="match status" value="1"/>
</dbReference>
<evidence type="ECO:0000259" key="5">
    <source>
        <dbReference type="PROSITE" id="PS50977"/>
    </source>
</evidence>
<dbReference type="PANTHER" id="PTHR30055">
    <property type="entry name" value="HTH-TYPE TRANSCRIPTIONAL REGULATOR RUTR"/>
    <property type="match status" value="1"/>
</dbReference>
<dbReference type="Proteomes" id="UP000186455">
    <property type="component" value="Unassembled WGS sequence"/>
</dbReference>
<feature type="domain" description="HTH tetR-type" evidence="5">
    <location>
        <begin position="21"/>
        <end position="81"/>
    </location>
</feature>
<sequence>MDSSRRPDSPAPAGPSRRRGAVLEHAILEAVLAQLGSVGWSALTMEGIAAEAHTGKAAIYRRWPSKEDLVADALRVALPMFHGAPDLGGVRDDLLSLCLRMREVMYSRSGMALRSVIHECDAAAADRFHSVIDEGVVEPGARLIKEVISRGVERGEVRPEALDDYVCDVIPALMMYRSKMCASEWTEGELTRMIDRVMVPLLRPTDAWRQRS</sequence>
<dbReference type="GO" id="GO:0003700">
    <property type="term" value="F:DNA-binding transcription factor activity"/>
    <property type="evidence" value="ECO:0007669"/>
    <property type="project" value="TreeGrafter"/>
</dbReference>
<dbReference type="GeneID" id="96791827"/>
<feature type="DNA-binding region" description="H-T-H motif" evidence="4">
    <location>
        <begin position="44"/>
        <end position="63"/>
    </location>
</feature>
<organism evidence="6 7">
    <name type="scientific">Streptomyces uncialis</name>
    <dbReference type="NCBI Taxonomy" id="1048205"/>
    <lineage>
        <taxon>Bacteria</taxon>
        <taxon>Bacillati</taxon>
        <taxon>Actinomycetota</taxon>
        <taxon>Actinomycetes</taxon>
        <taxon>Kitasatosporales</taxon>
        <taxon>Streptomycetaceae</taxon>
        <taxon>Streptomyces</taxon>
    </lineage>
</organism>
<dbReference type="RefSeq" id="WP_073789397.1">
    <property type="nucleotide sequence ID" value="NZ_CP109290.1"/>
</dbReference>
<protein>
    <submittedName>
        <fullName evidence="6">TetR family transcriptional regulator</fullName>
    </submittedName>
</protein>
<dbReference type="STRING" id="1048205.AB852_17265"/>
<accession>A0A1Q4V657</accession>
<dbReference type="PROSITE" id="PS50977">
    <property type="entry name" value="HTH_TETR_2"/>
    <property type="match status" value="1"/>
</dbReference>
<dbReference type="Pfam" id="PF00440">
    <property type="entry name" value="TetR_N"/>
    <property type="match status" value="1"/>
</dbReference>
<dbReference type="EMBL" id="LFBV01000004">
    <property type="protein sequence ID" value="OKH93297.1"/>
    <property type="molecule type" value="Genomic_DNA"/>
</dbReference>
<keyword evidence="3" id="KW-0804">Transcription</keyword>
<dbReference type="SUPFAM" id="SSF46689">
    <property type="entry name" value="Homeodomain-like"/>
    <property type="match status" value="1"/>
</dbReference>
<keyword evidence="1" id="KW-0805">Transcription regulation</keyword>
<dbReference type="InterPro" id="IPR036271">
    <property type="entry name" value="Tet_transcr_reg_TetR-rel_C_sf"/>
</dbReference>
<evidence type="ECO:0000313" key="7">
    <source>
        <dbReference type="Proteomes" id="UP000186455"/>
    </source>
</evidence>
<dbReference type="SUPFAM" id="SSF48498">
    <property type="entry name" value="Tetracyclin repressor-like, C-terminal domain"/>
    <property type="match status" value="1"/>
</dbReference>
<dbReference type="GO" id="GO:0000976">
    <property type="term" value="F:transcription cis-regulatory region binding"/>
    <property type="evidence" value="ECO:0007669"/>
    <property type="project" value="TreeGrafter"/>
</dbReference>
<comment type="caution">
    <text evidence="6">The sequence shown here is derived from an EMBL/GenBank/DDBJ whole genome shotgun (WGS) entry which is preliminary data.</text>
</comment>
<proteinExistence type="predicted"/>
<dbReference type="Gene3D" id="1.10.10.60">
    <property type="entry name" value="Homeodomain-like"/>
    <property type="match status" value="1"/>
</dbReference>
<reference evidence="6 7" key="1">
    <citation type="submission" date="2015-06" db="EMBL/GenBank/DDBJ databases">
        <title>Cloning and characterization of the uncialamcin biosynthetic gene cluster.</title>
        <authorList>
            <person name="Yan X."/>
            <person name="Huang T."/>
            <person name="Ge H."/>
            <person name="Shen B."/>
        </authorList>
    </citation>
    <scope>NUCLEOTIDE SEQUENCE [LARGE SCALE GENOMIC DNA]</scope>
    <source>
        <strain evidence="6 7">DCA2648</strain>
    </source>
</reference>
<dbReference type="PANTHER" id="PTHR30055:SF225">
    <property type="entry name" value="TRANSCRIPTIONAL REGULATORY PROTEIN-RELATED"/>
    <property type="match status" value="1"/>
</dbReference>
<keyword evidence="7" id="KW-1185">Reference proteome</keyword>
<dbReference type="InterPro" id="IPR001647">
    <property type="entry name" value="HTH_TetR"/>
</dbReference>
<evidence type="ECO:0000256" key="4">
    <source>
        <dbReference type="PROSITE-ProRule" id="PRU00335"/>
    </source>
</evidence>
<keyword evidence="2 4" id="KW-0238">DNA-binding</keyword>
<gene>
    <name evidence="6" type="ORF">AB852_17265</name>
</gene>
<evidence type="ECO:0000313" key="6">
    <source>
        <dbReference type="EMBL" id="OKH93297.1"/>
    </source>
</evidence>
<dbReference type="InterPro" id="IPR011075">
    <property type="entry name" value="TetR_C"/>
</dbReference>
<dbReference type="InterPro" id="IPR009057">
    <property type="entry name" value="Homeodomain-like_sf"/>
</dbReference>